<dbReference type="PANTHER" id="PTHR31157">
    <property type="entry name" value="SCP DOMAIN-CONTAINING PROTEIN"/>
    <property type="match status" value="1"/>
</dbReference>
<feature type="chain" id="PRO_5042839834" evidence="1">
    <location>
        <begin position="19"/>
        <end position="152"/>
    </location>
</feature>
<dbReference type="Pfam" id="PF00188">
    <property type="entry name" value="CAP"/>
    <property type="match status" value="1"/>
</dbReference>
<protein>
    <submittedName>
        <fullName evidence="4">Cysteine-rich secretory protein family protein</fullName>
    </submittedName>
</protein>
<dbReference type="PANTHER" id="PTHR31157:SF1">
    <property type="entry name" value="SCP DOMAIN-CONTAINING PROTEIN"/>
    <property type="match status" value="1"/>
</dbReference>
<dbReference type="CDD" id="cd05379">
    <property type="entry name" value="CAP_bacterial"/>
    <property type="match status" value="1"/>
</dbReference>
<evidence type="ECO:0000256" key="1">
    <source>
        <dbReference type="SAM" id="SignalP"/>
    </source>
</evidence>
<dbReference type="InterPro" id="IPR014044">
    <property type="entry name" value="CAP_dom"/>
</dbReference>
<dbReference type="RefSeq" id="WP_081825074.1">
    <property type="nucleotide sequence ID" value="NZ_BNAB01000004.1"/>
</dbReference>
<dbReference type="Proteomes" id="UP000634647">
    <property type="component" value="Unassembled WGS sequence"/>
</dbReference>
<dbReference type="EMBL" id="BNAB01000004">
    <property type="protein sequence ID" value="GHE00341.1"/>
    <property type="molecule type" value="Genomic_DNA"/>
</dbReference>
<comment type="caution">
    <text evidence="3">The sequence shown here is derived from an EMBL/GenBank/DDBJ whole genome shotgun (WGS) entry which is preliminary data.</text>
</comment>
<accession>A0AAN4UQ20</accession>
<name>A0AAN4UQ20_9RHOB</name>
<dbReference type="SUPFAM" id="SSF55797">
    <property type="entry name" value="PR-1-like"/>
    <property type="match status" value="1"/>
</dbReference>
<evidence type="ECO:0000313" key="3">
    <source>
        <dbReference type="EMBL" id="GHE00341.1"/>
    </source>
</evidence>
<sequence>MRCLLPLLLLLLGGPALACVPARGSAAISRSFLTQVNDLRGQSGLRKLHVEARLARAALAHACDNARRRSYGHRGGDGSTLAQRLARVQYPYRAAAENTGWGFRSATSALRWWLRSPPHRANLMNPALRDIGIGIALGGDEKLYWVLDLGTR</sequence>
<dbReference type="Proteomes" id="UP000199541">
    <property type="component" value="Unassembled WGS sequence"/>
</dbReference>
<gene>
    <name evidence="3" type="ORF">GCM10008024_11460</name>
    <name evidence="4" type="ORF">SAMN05444006_105167</name>
</gene>
<organism evidence="3 6">
    <name type="scientific">Allgaiera indica</name>
    <dbReference type="NCBI Taxonomy" id="765699"/>
    <lineage>
        <taxon>Bacteria</taxon>
        <taxon>Pseudomonadati</taxon>
        <taxon>Pseudomonadota</taxon>
        <taxon>Alphaproteobacteria</taxon>
        <taxon>Rhodobacterales</taxon>
        <taxon>Paracoccaceae</taxon>
        <taxon>Allgaiera</taxon>
    </lineage>
</organism>
<dbReference type="InterPro" id="IPR035940">
    <property type="entry name" value="CAP_sf"/>
</dbReference>
<keyword evidence="1" id="KW-0732">Signal</keyword>
<dbReference type="EMBL" id="FNOB01000005">
    <property type="protein sequence ID" value="SDW63404.1"/>
    <property type="molecule type" value="Genomic_DNA"/>
</dbReference>
<evidence type="ECO:0000259" key="2">
    <source>
        <dbReference type="Pfam" id="PF00188"/>
    </source>
</evidence>
<proteinExistence type="predicted"/>
<reference evidence="3" key="3">
    <citation type="submission" date="2023-06" db="EMBL/GenBank/DDBJ databases">
        <authorList>
            <person name="Sun Q."/>
            <person name="Zhou Y."/>
        </authorList>
    </citation>
    <scope>NUCLEOTIDE SEQUENCE</scope>
    <source>
        <strain evidence="3">CGMCC 1.10859</strain>
    </source>
</reference>
<dbReference type="Gene3D" id="3.40.33.10">
    <property type="entry name" value="CAP"/>
    <property type="match status" value="1"/>
</dbReference>
<reference evidence="4 5" key="2">
    <citation type="submission" date="2016-10" db="EMBL/GenBank/DDBJ databases">
        <authorList>
            <person name="Varghese N."/>
            <person name="Submissions S."/>
        </authorList>
    </citation>
    <scope>NUCLEOTIDE SEQUENCE [LARGE SCALE GENOMIC DNA]</scope>
    <source>
        <strain evidence="4 5">DSM 24802</strain>
    </source>
</reference>
<feature type="signal peptide" evidence="1">
    <location>
        <begin position="1"/>
        <end position="18"/>
    </location>
</feature>
<dbReference type="AlphaFoldDB" id="A0AAN4UQ20"/>
<keyword evidence="5" id="KW-1185">Reference proteome</keyword>
<evidence type="ECO:0000313" key="5">
    <source>
        <dbReference type="Proteomes" id="UP000199541"/>
    </source>
</evidence>
<feature type="domain" description="SCP" evidence="2">
    <location>
        <begin position="34"/>
        <end position="148"/>
    </location>
</feature>
<reference evidence="3" key="1">
    <citation type="journal article" date="2014" name="Int. J. Syst. Evol. Microbiol.">
        <title>Complete genome sequence of Corynebacterium casei LMG S-19264T (=DSM 44701T), isolated from a smear-ripened cheese.</title>
        <authorList>
            <consortium name="US DOE Joint Genome Institute (JGI-PGF)"/>
            <person name="Walter F."/>
            <person name="Albersmeier A."/>
            <person name="Kalinowski J."/>
            <person name="Ruckert C."/>
        </authorList>
    </citation>
    <scope>NUCLEOTIDE SEQUENCE</scope>
    <source>
        <strain evidence="3">CGMCC 1.10859</strain>
    </source>
</reference>
<evidence type="ECO:0000313" key="4">
    <source>
        <dbReference type="EMBL" id="SDW63404.1"/>
    </source>
</evidence>
<evidence type="ECO:0000313" key="6">
    <source>
        <dbReference type="Proteomes" id="UP000634647"/>
    </source>
</evidence>